<proteinExistence type="predicted"/>
<evidence type="ECO:0000313" key="4">
    <source>
        <dbReference type="Proteomes" id="UP001180551"/>
    </source>
</evidence>
<feature type="compositionally biased region" description="Low complexity" evidence="1">
    <location>
        <begin position="142"/>
        <end position="154"/>
    </location>
</feature>
<feature type="transmembrane region" description="Helical" evidence="2">
    <location>
        <begin position="34"/>
        <end position="55"/>
    </location>
</feature>
<feature type="region of interest" description="Disordered" evidence="1">
    <location>
        <begin position="1"/>
        <end position="27"/>
    </location>
</feature>
<feature type="region of interest" description="Disordered" evidence="1">
    <location>
        <begin position="127"/>
        <end position="159"/>
    </location>
</feature>
<gene>
    <name evidence="3" type="ORF">RM550_08705</name>
</gene>
<evidence type="ECO:0000313" key="3">
    <source>
        <dbReference type="EMBL" id="MDT0455820.1"/>
    </source>
</evidence>
<feature type="transmembrane region" description="Helical" evidence="2">
    <location>
        <begin position="317"/>
        <end position="338"/>
    </location>
</feature>
<feature type="compositionally biased region" description="Basic and acidic residues" evidence="1">
    <location>
        <begin position="1"/>
        <end position="15"/>
    </location>
</feature>
<feature type="transmembrane region" description="Helical" evidence="2">
    <location>
        <begin position="229"/>
        <end position="254"/>
    </location>
</feature>
<name>A0ABU2T6G4_9ACTN</name>
<organism evidence="3 4">
    <name type="scientific">Streptomyces mooreae</name>
    <dbReference type="NCBI Taxonomy" id="3075523"/>
    <lineage>
        <taxon>Bacteria</taxon>
        <taxon>Bacillati</taxon>
        <taxon>Actinomycetota</taxon>
        <taxon>Actinomycetes</taxon>
        <taxon>Kitasatosporales</taxon>
        <taxon>Streptomycetaceae</taxon>
        <taxon>Streptomyces</taxon>
    </lineage>
</organism>
<feature type="transmembrane region" description="Helical" evidence="2">
    <location>
        <begin position="261"/>
        <end position="285"/>
    </location>
</feature>
<keyword evidence="4" id="KW-1185">Reference proteome</keyword>
<feature type="transmembrane region" description="Helical" evidence="2">
    <location>
        <begin position="381"/>
        <end position="398"/>
    </location>
</feature>
<dbReference type="Proteomes" id="UP001180551">
    <property type="component" value="Unassembled WGS sequence"/>
</dbReference>
<accession>A0ABU2T6G4</accession>
<sequence length="483" mass="49083">MSTVRPPDHRSEQHGSHRSARSSRSAHSAGLRHVLTHLITPLLMCIGMGLAYLGAFANPAPHHLPVAVVGSGRSAQLLAQSINDKADGDLEVRTAADRAAAVDGLKHQEIFGAYVIHARGATKASVTGATKPSVKGVEEASSKAAKASPEGAKAFSEGAKEGVGGGVGADGTAASVKAAPELLVATAGSDTSASVVQKVFTPIAAQQGAPLKVTDVAPTAEDDPTGQGIFFLLVAISIGSYASVAVIGGAGAVLPVRLRAALAIGTSFVVSLIGTAFAGPVFHLVDHGLRGLWGMAWLYSAGILLIGTGLHTFLKRWTTLGVMALFVMLNFTSSGGIFRPEMQNGFFAALHSFWNGAGFVEGTRSHVYFDNYGLSGHVWTLGWWLVAGLLMAGAAALAEKRRRTAEAEAAANAAAVAAAAVAATVPEPTWKRGSRTVRSAGGVGTEGGAGAAGAADAYLAAAVAVAGEANVDVEMEVEEAVGV</sequence>
<evidence type="ECO:0000256" key="2">
    <source>
        <dbReference type="SAM" id="Phobius"/>
    </source>
</evidence>
<feature type="transmembrane region" description="Helical" evidence="2">
    <location>
        <begin position="291"/>
        <end position="310"/>
    </location>
</feature>
<comment type="caution">
    <text evidence="3">The sequence shown here is derived from an EMBL/GenBank/DDBJ whole genome shotgun (WGS) entry which is preliminary data.</text>
</comment>
<dbReference type="EMBL" id="JAVRFE010000008">
    <property type="protein sequence ID" value="MDT0455820.1"/>
    <property type="molecule type" value="Genomic_DNA"/>
</dbReference>
<reference evidence="3" key="1">
    <citation type="submission" date="2024-05" db="EMBL/GenBank/DDBJ databases">
        <title>30 novel species of actinomycetes from the DSMZ collection.</title>
        <authorList>
            <person name="Nouioui I."/>
        </authorList>
    </citation>
    <scope>NUCLEOTIDE SEQUENCE</scope>
    <source>
        <strain evidence="3">DSM 41527</strain>
    </source>
</reference>
<dbReference type="RefSeq" id="WP_311623124.1">
    <property type="nucleotide sequence ID" value="NZ_JAVRFE010000008.1"/>
</dbReference>
<keyword evidence="2" id="KW-1133">Transmembrane helix</keyword>
<evidence type="ECO:0000256" key="1">
    <source>
        <dbReference type="SAM" id="MobiDB-lite"/>
    </source>
</evidence>
<protein>
    <submittedName>
        <fullName evidence="3">ABC transporter permease</fullName>
    </submittedName>
</protein>
<keyword evidence="2" id="KW-0812">Transmembrane</keyword>
<keyword evidence="2" id="KW-0472">Membrane</keyword>